<dbReference type="InterPro" id="IPR029074">
    <property type="entry name" value="Imm49"/>
</dbReference>
<organism evidence="1 2">
    <name type="scientific">Streptomyces telluris</name>
    <dbReference type="NCBI Taxonomy" id="2720021"/>
    <lineage>
        <taxon>Bacteria</taxon>
        <taxon>Bacillati</taxon>
        <taxon>Actinomycetota</taxon>
        <taxon>Actinomycetes</taxon>
        <taxon>Kitasatosporales</taxon>
        <taxon>Streptomycetaceae</taxon>
        <taxon>Streptomyces</taxon>
    </lineage>
</organism>
<keyword evidence="2" id="KW-1185">Reference proteome</keyword>
<name>A0A9X2LK44_9ACTN</name>
<evidence type="ECO:0000313" key="2">
    <source>
        <dbReference type="Proteomes" id="UP001142374"/>
    </source>
</evidence>
<reference evidence="1" key="1">
    <citation type="submission" date="2022-06" db="EMBL/GenBank/DDBJ databases">
        <title>WGS of actinobacteria.</title>
        <authorList>
            <person name="Thawai C."/>
        </authorList>
    </citation>
    <scope>NUCLEOTIDE SEQUENCE</scope>
    <source>
        <strain evidence="1">AA8</strain>
    </source>
</reference>
<accession>A0A9X2LK44</accession>
<proteinExistence type="predicted"/>
<gene>
    <name evidence="1" type="ORF">NQU55_25800</name>
</gene>
<dbReference type="RefSeq" id="WP_256791245.1">
    <property type="nucleotide sequence ID" value="NZ_JANIID010000027.1"/>
</dbReference>
<dbReference type="Proteomes" id="UP001142374">
    <property type="component" value="Unassembled WGS sequence"/>
</dbReference>
<sequence>MHEVTSHTVSEQQIVQALEDISRRTFYRYHDLRYGYMSLKGLREMREELLDHVAARTTKDPALDEPLRKALLTAAECSLAMLSVGCFPDGDQEIRLPLIDENLTSGESTFGDGVIEQAPTAHTWWETFAMCLVSGQVWEWRRVTGLLLREDYAPAIRDGVPYSTLTSVSDPADVAAMDALCNYLAEASGHLPRDWPTVPLRRPDADERAEAARHLDAAGPLTPDQRLLRVLLDDDQHAFEEALVARLTEHRESLGSDPAPRTLLPLGPLALAALAVQVHGWELNLRSGYLPDSILGSPRALQEAAAAGENNLGGWAAK</sequence>
<dbReference type="EMBL" id="JANIID010000027">
    <property type="protein sequence ID" value="MCQ8773151.1"/>
    <property type="molecule type" value="Genomic_DNA"/>
</dbReference>
<protein>
    <submittedName>
        <fullName evidence="1">Immunity 49 family protein</fullName>
    </submittedName>
</protein>
<dbReference type="Pfam" id="PF15575">
    <property type="entry name" value="Imm49"/>
    <property type="match status" value="1"/>
</dbReference>
<dbReference type="AlphaFoldDB" id="A0A9X2LK44"/>
<comment type="caution">
    <text evidence="1">The sequence shown here is derived from an EMBL/GenBank/DDBJ whole genome shotgun (WGS) entry which is preliminary data.</text>
</comment>
<evidence type="ECO:0000313" key="1">
    <source>
        <dbReference type="EMBL" id="MCQ8773151.1"/>
    </source>
</evidence>